<dbReference type="GO" id="GO:0032979">
    <property type="term" value="P:protein insertion into mitochondrial inner membrane from matrix"/>
    <property type="evidence" value="ECO:0007669"/>
    <property type="project" value="InterPro"/>
</dbReference>
<evidence type="ECO:0000256" key="2">
    <source>
        <dbReference type="ARBA" id="ARBA00022946"/>
    </source>
</evidence>
<keyword evidence="2" id="KW-0809">Transit peptide</keyword>
<evidence type="ECO:0000256" key="3">
    <source>
        <dbReference type="ARBA" id="ARBA00023128"/>
    </source>
</evidence>
<dbReference type="Gene3D" id="3.10.450.240">
    <property type="match status" value="1"/>
</dbReference>
<dbReference type="InterPro" id="IPR024621">
    <property type="entry name" value="Mba1"/>
</dbReference>
<dbReference type="InterPro" id="IPR032710">
    <property type="entry name" value="NTF2-like_dom_sf"/>
</dbReference>
<protein>
    <recommendedName>
        <fullName evidence="6">Tim44-like domain-containing protein</fullName>
    </recommendedName>
</protein>
<proteinExistence type="predicted"/>
<dbReference type="PANTHER" id="PTHR28554">
    <property type="entry name" value="39S RIBOSOMAL PROTEIN L45, MITOCHONDRIAL"/>
    <property type="match status" value="1"/>
</dbReference>
<reference evidence="4" key="2">
    <citation type="submission" date="2023-06" db="EMBL/GenBank/DDBJ databases">
        <authorList>
            <consortium name="Lawrence Berkeley National Laboratory"/>
            <person name="Mondo S.J."/>
            <person name="Hensen N."/>
            <person name="Bonometti L."/>
            <person name="Westerberg I."/>
            <person name="Brannstrom I.O."/>
            <person name="Guillou S."/>
            <person name="Cros-Aarteil S."/>
            <person name="Calhoun S."/>
            <person name="Haridas S."/>
            <person name="Kuo A."/>
            <person name="Pangilinan J."/>
            <person name="Riley R."/>
            <person name="Labutti K."/>
            <person name="Andreopoulos B."/>
            <person name="Lipzen A."/>
            <person name="Chen C."/>
            <person name="Yanf M."/>
            <person name="Daum C."/>
            <person name="Ng V."/>
            <person name="Clum A."/>
            <person name="Steindorff A."/>
            <person name="Ohm R."/>
            <person name="Martin F."/>
            <person name="Silar P."/>
            <person name="Natvig D."/>
            <person name="Lalanne C."/>
            <person name="Gautier V."/>
            <person name="Ament-Velasquez S.L."/>
            <person name="Kruys A."/>
            <person name="Hutchinson M.I."/>
            <person name="Powell A.J."/>
            <person name="Barry K."/>
            <person name="Miller A.N."/>
            <person name="Grigoriev I.V."/>
            <person name="Debuchy R."/>
            <person name="Gladieux P."/>
            <person name="Thoren M.H."/>
            <person name="Johannesson H."/>
        </authorList>
    </citation>
    <scope>NUCLEOTIDE SEQUENCE</scope>
    <source>
        <strain evidence="4">CBS 626.80</strain>
    </source>
</reference>
<comment type="subcellular location">
    <subcellularLocation>
        <location evidence="1">Mitochondrion</location>
    </subcellularLocation>
</comment>
<dbReference type="Pfam" id="PF07961">
    <property type="entry name" value="MBA1"/>
    <property type="match status" value="1"/>
</dbReference>
<dbReference type="AlphaFoldDB" id="A0AAN6NZJ8"/>
<keyword evidence="5" id="KW-1185">Reference proteome</keyword>
<comment type="caution">
    <text evidence="4">The sequence shown here is derived from an EMBL/GenBank/DDBJ whole genome shotgun (WGS) entry which is preliminary data.</text>
</comment>
<gene>
    <name evidence="4" type="ORF">QBC32DRAFT_334711</name>
</gene>
<evidence type="ECO:0000313" key="5">
    <source>
        <dbReference type="Proteomes" id="UP001303222"/>
    </source>
</evidence>
<evidence type="ECO:0000313" key="4">
    <source>
        <dbReference type="EMBL" id="KAK3954969.1"/>
    </source>
</evidence>
<dbReference type="PANTHER" id="PTHR28554:SF1">
    <property type="entry name" value="LARGE RIBOSOMAL SUBUNIT PROTEIN ML45"/>
    <property type="match status" value="1"/>
</dbReference>
<dbReference type="EMBL" id="MU859082">
    <property type="protein sequence ID" value="KAK3954969.1"/>
    <property type="molecule type" value="Genomic_DNA"/>
</dbReference>
<sequence length="304" mass="34448">MLAATKLGLRARASGSLATTMTTASPVMAVGRALFSTSKNRAAANRRSQSRIRQMAARNIKAQPAPSMENARQDPSKAPAIVLPETFVVPPFSRFPKQFKPLMYYLWSILRVKGVDFLLSRQYRFMSQPSWRQKPLVSLKKGPLIAQTKALHRQMNEAIASGDVDTLEKIVDPNLYLPLAINIQQRPRGHTCTWELVRYNREPRVVSLKIFPMAGFQTKLLWQVTVSIASRQRVVEKDERRRVVPGSEKELDLVENVVIGTMLDNETWTTANSWKIIATVQPMTPEKWEQEQETVKLLSGVKTH</sequence>
<dbReference type="Proteomes" id="UP001303222">
    <property type="component" value="Unassembled WGS sequence"/>
</dbReference>
<dbReference type="GO" id="GO:0005743">
    <property type="term" value="C:mitochondrial inner membrane"/>
    <property type="evidence" value="ECO:0007669"/>
    <property type="project" value="InterPro"/>
</dbReference>
<accession>A0AAN6NZJ8</accession>
<organism evidence="4 5">
    <name type="scientific">Pseudoneurospora amorphoporcata</name>
    <dbReference type="NCBI Taxonomy" id="241081"/>
    <lineage>
        <taxon>Eukaryota</taxon>
        <taxon>Fungi</taxon>
        <taxon>Dikarya</taxon>
        <taxon>Ascomycota</taxon>
        <taxon>Pezizomycotina</taxon>
        <taxon>Sordariomycetes</taxon>
        <taxon>Sordariomycetidae</taxon>
        <taxon>Sordariales</taxon>
        <taxon>Sordariaceae</taxon>
        <taxon>Pseudoneurospora</taxon>
    </lineage>
</organism>
<evidence type="ECO:0000256" key="1">
    <source>
        <dbReference type="ARBA" id="ARBA00004173"/>
    </source>
</evidence>
<evidence type="ECO:0008006" key="6">
    <source>
        <dbReference type="Google" id="ProtNLM"/>
    </source>
</evidence>
<keyword evidence="3" id="KW-0496">Mitochondrion</keyword>
<dbReference type="SUPFAM" id="SSF54427">
    <property type="entry name" value="NTF2-like"/>
    <property type="match status" value="1"/>
</dbReference>
<dbReference type="InterPro" id="IPR051975">
    <property type="entry name" value="mtLSU_mL45"/>
</dbReference>
<name>A0AAN6NZJ8_9PEZI</name>
<reference evidence="4" key="1">
    <citation type="journal article" date="2023" name="Mol. Phylogenet. Evol.">
        <title>Genome-scale phylogeny and comparative genomics of the fungal order Sordariales.</title>
        <authorList>
            <person name="Hensen N."/>
            <person name="Bonometti L."/>
            <person name="Westerberg I."/>
            <person name="Brannstrom I.O."/>
            <person name="Guillou S."/>
            <person name="Cros-Aarteil S."/>
            <person name="Calhoun S."/>
            <person name="Haridas S."/>
            <person name="Kuo A."/>
            <person name="Mondo S."/>
            <person name="Pangilinan J."/>
            <person name="Riley R."/>
            <person name="LaButti K."/>
            <person name="Andreopoulos B."/>
            <person name="Lipzen A."/>
            <person name="Chen C."/>
            <person name="Yan M."/>
            <person name="Daum C."/>
            <person name="Ng V."/>
            <person name="Clum A."/>
            <person name="Steindorff A."/>
            <person name="Ohm R.A."/>
            <person name="Martin F."/>
            <person name="Silar P."/>
            <person name="Natvig D.O."/>
            <person name="Lalanne C."/>
            <person name="Gautier V."/>
            <person name="Ament-Velasquez S.L."/>
            <person name="Kruys A."/>
            <person name="Hutchinson M.I."/>
            <person name="Powell A.J."/>
            <person name="Barry K."/>
            <person name="Miller A.N."/>
            <person name="Grigoriev I.V."/>
            <person name="Debuchy R."/>
            <person name="Gladieux P."/>
            <person name="Hiltunen Thoren M."/>
            <person name="Johannesson H."/>
        </authorList>
    </citation>
    <scope>NUCLEOTIDE SEQUENCE</scope>
    <source>
        <strain evidence="4">CBS 626.80</strain>
    </source>
</reference>